<dbReference type="AlphaFoldDB" id="A0A6C9EF83"/>
<feature type="transmembrane region" description="Helical" evidence="5">
    <location>
        <begin position="57"/>
        <end position="76"/>
    </location>
</feature>
<feature type="region of interest" description="Disordered" evidence="4">
    <location>
        <begin position="85"/>
        <end position="106"/>
    </location>
</feature>
<evidence type="ECO:0000256" key="5">
    <source>
        <dbReference type="SAM" id="Phobius"/>
    </source>
</evidence>
<keyword evidence="5" id="KW-1133">Transmembrane helix</keyword>
<dbReference type="NCBIfam" id="TIGR01167">
    <property type="entry name" value="LPXTG_anchor"/>
    <property type="match status" value="1"/>
</dbReference>
<protein>
    <submittedName>
        <fullName evidence="7">LPXTG cell wall anchor domain-containing protein</fullName>
    </submittedName>
</protein>
<sequence length="106" mass="11045">ELNMTYASGDTDGNAETKTPAEAGYSVSVKYGTDKDGKYVATVTNFSPLPETGGNGTLLFVMLGVFMLALGTAWYLRANRMEPAAAGGAGAGTALPVGRKRGRHTR</sequence>
<comment type="caution">
    <text evidence="7">The sequence shown here is derived from an EMBL/GenBank/DDBJ whole genome shotgun (WGS) entry which is preliminary data.</text>
</comment>
<dbReference type="InterPro" id="IPR019931">
    <property type="entry name" value="LPXTG_anchor"/>
</dbReference>
<dbReference type="Pfam" id="PF00746">
    <property type="entry name" value="Gram_pos_anchor"/>
    <property type="match status" value="1"/>
</dbReference>
<evidence type="ECO:0000313" key="7">
    <source>
        <dbReference type="EMBL" id="MSD82606.1"/>
    </source>
</evidence>
<evidence type="ECO:0000256" key="2">
    <source>
        <dbReference type="ARBA" id="ARBA00022525"/>
    </source>
</evidence>
<organism evidence="7">
    <name type="scientific">Escherichia coli</name>
    <dbReference type="NCBI Taxonomy" id="562"/>
    <lineage>
        <taxon>Bacteria</taxon>
        <taxon>Pseudomonadati</taxon>
        <taxon>Pseudomonadota</taxon>
        <taxon>Gammaproteobacteria</taxon>
        <taxon>Enterobacterales</taxon>
        <taxon>Enterobacteriaceae</taxon>
        <taxon>Escherichia</taxon>
    </lineage>
</organism>
<keyword evidence="5" id="KW-0812">Transmembrane</keyword>
<evidence type="ECO:0000259" key="6">
    <source>
        <dbReference type="Pfam" id="PF00746"/>
    </source>
</evidence>
<keyword evidence="3" id="KW-0572">Peptidoglycan-anchor</keyword>
<keyword evidence="2" id="KW-0964">Secreted</keyword>
<evidence type="ECO:0000256" key="1">
    <source>
        <dbReference type="ARBA" id="ARBA00022512"/>
    </source>
</evidence>
<feature type="domain" description="Gram-positive cocci surface proteins LPxTG" evidence="6">
    <location>
        <begin position="49"/>
        <end position="81"/>
    </location>
</feature>
<gene>
    <name evidence="7" type="ORF">GKG27_27075</name>
</gene>
<reference evidence="7" key="1">
    <citation type="journal article" date="2019" name="Nat. Med.">
        <title>A library of human gut bacterial isolates paired with longitudinal multiomics data enables mechanistic microbiome research.</title>
        <authorList>
            <person name="Poyet M."/>
            <person name="Groussin M."/>
            <person name="Gibbons S.M."/>
            <person name="Avila-Pacheco J."/>
            <person name="Jiang X."/>
            <person name="Kearney S.M."/>
            <person name="Perrotta A.R."/>
            <person name="Berdy B."/>
            <person name="Zhao S."/>
            <person name="Lieberman T.D."/>
            <person name="Swanson P.K."/>
            <person name="Smith M."/>
            <person name="Roesemann S."/>
            <person name="Alexander J.E."/>
            <person name="Rich S.A."/>
            <person name="Livny J."/>
            <person name="Vlamakis H."/>
            <person name="Clish C."/>
            <person name="Bullock K."/>
            <person name="Deik A."/>
            <person name="Scott J."/>
            <person name="Pierce K.A."/>
            <person name="Xavier R.J."/>
            <person name="Alm E.J."/>
        </authorList>
    </citation>
    <scope>NUCLEOTIDE SEQUENCE</scope>
    <source>
        <strain evidence="7">BIOML-A260</strain>
    </source>
</reference>
<feature type="non-terminal residue" evidence="7">
    <location>
        <position position="1"/>
    </location>
</feature>
<keyword evidence="1" id="KW-0134">Cell wall</keyword>
<accession>A0A6C9EF83</accession>
<dbReference type="EMBL" id="WKYP01000311">
    <property type="protein sequence ID" value="MSD82606.1"/>
    <property type="molecule type" value="Genomic_DNA"/>
</dbReference>
<evidence type="ECO:0000256" key="4">
    <source>
        <dbReference type="SAM" id="MobiDB-lite"/>
    </source>
</evidence>
<keyword evidence="5" id="KW-0472">Membrane</keyword>
<proteinExistence type="predicted"/>
<name>A0A6C9EF83_ECOLX</name>
<evidence type="ECO:0000256" key="3">
    <source>
        <dbReference type="ARBA" id="ARBA00023088"/>
    </source>
</evidence>